<dbReference type="EMBL" id="RBIL01000002">
    <property type="protein sequence ID" value="RKQ88106.1"/>
    <property type="molecule type" value="Genomic_DNA"/>
</dbReference>
<dbReference type="Gene3D" id="1.20.1260.10">
    <property type="match status" value="1"/>
</dbReference>
<evidence type="ECO:0000259" key="2">
    <source>
        <dbReference type="Pfam" id="PF03713"/>
    </source>
</evidence>
<feature type="domain" description="DUF305" evidence="2">
    <location>
        <begin position="64"/>
        <end position="202"/>
    </location>
</feature>
<dbReference type="AlphaFoldDB" id="A0A660L2I6"/>
<dbReference type="InterPro" id="IPR005183">
    <property type="entry name" value="DUF305_CopM-like"/>
</dbReference>
<proteinExistence type="predicted"/>
<name>A0A660L2I6_9ACTN</name>
<comment type="caution">
    <text evidence="3">The sequence shown here is derived from an EMBL/GenBank/DDBJ whole genome shotgun (WGS) entry which is preliminary data.</text>
</comment>
<dbReference type="Pfam" id="PF03713">
    <property type="entry name" value="DUF305"/>
    <property type="match status" value="1"/>
</dbReference>
<dbReference type="InterPro" id="IPR012347">
    <property type="entry name" value="Ferritin-like"/>
</dbReference>
<protein>
    <submittedName>
        <fullName evidence="3">Uncharacterized protein (DUF305 family)</fullName>
    </submittedName>
</protein>
<gene>
    <name evidence="3" type="ORF">C8N24_6145</name>
</gene>
<sequence length="211" mass="22461">MYHESEQESLFAEPYFRLVRVPWGWHAEHVRTRLTILLALALLVSACGGKAAEPSRSAPPLPVDDAFAVRIAGHQQTGLALARAAATEGKSVSVRKLAGQIAARREKTLPMLLERLADVPSRDGLPDLGVSPQEAADGIGPDALDGARPLDTAFLTLMAQHNRGALALVRAELKDGKDPATKAIAQRVGADVARELDRLNAALADVAQQTS</sequence>
<evidence type="ECO:0000256" key="1">
    <source>
        <dbReference type="SAM" id="MobiDB-lite"/>
    </source>
</evidence>
<reference evidence="3 4" key="1">
    <citation type="submission" date="2018-10" db="EMBL/GenBank/DDBJ databases">
        <title>Genomic Encyclopedia of Archaeal and Bacterial Type Strains, Phase II (KMG-II): from individual species to whole genera.</title>
        <authorList>
            <person name="Goeker M."/>
        </authorList>
    </citation>
    <scope>NUCLEOTIDE SEQUENCE [LARGE SCALE GENOMIC DNA]</scope>
    <source>
        <strain evidence="3 4">DSM 14954</strain>
    </source>
</reference>
<keyword evidence="4" id="KW-1185">Reference proteome</keyword>
<evidence type="ECO:0000313" key="3">
    <source>
        <dbReference type="EMBL" id="RKQ88106.1"/>
    </source>
</evidence>
<organism evidence="3 4">
    <name type="scientific">Solirubrobacter pauli</name>
    <dbReference type="NCBI Taxonomy" id="166793"/>
    <lineage>
        <taxon>Bacteria</taxon>
        <taxon>Bacillati</taxon>
        <taxon>Actinomycetota</taxon>
        <taxon>Thermoleophilia</taxon>
        <taxon>Solirubrobacterales</taxon>
        <taxon>Solirubrobacteraceae</taxon>
        <taxon>Solirubrobacter</taxon>
    </lineage>
</organism>
<accession>A0A660L2I6</accession>
<evidence type="ECO:0000313" key="4">
    <source>
        <dbReference type="Proteomes" id="UP000278962"/>
    </source>
</evidence>
<dbReference type="Proteomes" id="UP000278962">
    <property type="component" value="Unassembled WGS sequence"/>
</dbReference>
<feature type="region of interest" description="Disordered" evidence="1">
    <location>
        <begin position="123"/>
        <end position="143"/>
    </location>
</feature>